<feature type="transmembrane region" description="Helical" evidence="1">
    <location>
        <begin position="109"/>
        <end position="127"/>
    </location>
</feature>
<proteinExistence type="predicted"/>
<feature type="transmembrane region" description="Helical" evidence="1">
    <location>
        <begin position="6"/>
        <end position="23"/>
    </location>
</feature>
<feature type="transmembrane region" description="Helical" evidence="1">
    <location>
        <begin position="35"/>
        <end position="57"/>
    </location>
</feature>
<dbReference type="STRING" id="926559.JoomaDRAFT_3508"/>
<name>I3CA05_9FLAO</name>
<dbReference type="EMBL" id="JH651379">
    <property type="protein sequence ID" value="EIJ40448.1"/>
    <property type="molecule type" value="Genomic_DNA"/>
</dbReference>
<dbReference type="eggNOG" id="ENOG502ZBNU">
    <property type="taxonomic scope" value="Bacteria"/>
</dbReference>
<evidence type="ECO:0000313" key="3">
    <source>
        <dbReference type="Proteomes" id="UP000004690"/>
    </source>
</evidence>
<accession>I3CA05</accession>
<keyword evidence="1" id="KW-0812">Transmembrane</keyword>
<feature type="transmembrane region" description="Helical" evidence="1">
    <location>
        <begin position="172"/>
        <end position="197"/>
    </location>
</feature>
<evidence type="ECO:0000256" key="1">
    <source>
        <dbReference type="SAM" id="Phobius"/>
    </source>
</evidence>
<protein>
    <submittedName>
        <fullName evidence="2">Uncharacterized protein</fullName>
    </submittedName>
</protein>
<feature type="transmembrane region" description="Helical" evidence="1">
    <location>
        <begin position="203"/>
        <end position="225"/>
    </location>
</feature>
<gene>
    <name evidence="2" type="ORF">JoomaDRAFT_3508</name>
</gene>
<reference evidence="2 3" key="1">
    <citation type="submission" date="2012-02" db="EMBL/GenBank/DDBJ databases">
        <title>Improved High-Quality Draft genome of Joostella marina DSM 19592.</title>
        <authorList>
            <consortium name="US DOE Joint Genome Institute (JGI-PGF)"/>
            <person name="Lucas S."/>
            <person name="Copeland A."/>
            <person name="Lapidus A."/>
            <person name="Bruce D."/>
            <person name="Goodwin L."/>
            <person name="Pitluck S."/>
            <person name="Peters L."/>
            <person name="Chertkov O."/>
            <person name="Ovchinnikova G."/>
            <person name="Kyrpides N."/>
            <person name="Mavromatis K."/>
            <person name="Detter J.C."/>
            <person name="Han C."/>
            <person name="Land M."/>
            <person name="Hauser L."/>
            <person name="Markowitz V."/>
            <person name="Cheng J.-F."/>
            <person name="Hugenholtz P."/>
            <person name="Woyke T."/>
            <person name="Wu D."/>
            <person name="Tindall B."/>
            <person name="Brambilla E."/>
            <person name="Klenk H.-P."/>
            <person name="Eisen J.A."/>
        </authorList>
    </citation>
    <scope>NUCLEOTIDE SEQUENCE [LARGE SCALE GENOMIC DNA]</scope>
    <source>
        <strain evidence="2 3">DSM 19592</strain>
    </source>
</reference>
<keyword evidence="1" id="KW-0472">Membrane</keyword>
<feature type="transmembrane region" description="Helical" evidence="1">
    <location>
        <begin position="139"/>
        <end position="160"/>
    </location>
</feature>
<dbReference type="AlphaFoldDB" id="I3CA05"/>
<keyword evidence="3" id="KW-1185">Reference proteome</keyword>
<feature type="transmembrane region" description="Helical" evidence="1">
    <location>
        <begin position="77"/>
        <end position="97"/>
    </location>
</feature>
<dbReference type="Proteomes" id="UP000004690">
    <property type="component" value="Unassembled WGS sequence"/>
</dbReference>
<sequence>MLYLRILIFLFIIAATVIASITYKKYRDTPNRYFLYLLLLTLGTECIGYSYIYFHFFPQTTFTVFFKGILPEVISEQNYWAFNIFRIITFYLYLYYFLRLLKKLKHRRYIYVILLIYTVFVILDLTLRSEGFFSKSLMWVRISGTLSILLATTFYFNEIFDSDKILNIYKELSFWLIIGSLFYYLVTVPITIFTRLFYNFQGIYVSILLLSNIVLYGCFIIGFVVNARKSVLERGKAPY</sequence>
<dbReference type="HOGENOM" id="CLU_1159858_0_0_10"/>
<evidence type="ECO:0000313" key="2">
    <source>
        <dbReference type="EMBL" id="EIJ40448.1"/>
    </source>
</evidence>
<keyword evidence="1" id="KW-1133">Transmembrane helix</keyword>
<organism evidence="2 3">
    <name type="scientific">Galbibacter orientalis DSM 19592</name>
    <dbReference type="NCBI Taxonomy" id="926559"/>
    <lineage>
        <taxon>Bacteria</taxon>
        <taxon>Pseudomonadati</taxon>
        <taxon>Bacteroidota</taxon>
        <taxon>Flavobacteriia</taxon>
        <taxon>Flavobacteriales</taxon>
        <taxon>Flavobacteriaceae</taxon>
        <taxon>Galbibacter</taxon>
    </lineage>
</organism>